<evidence type="ECO:0000256" key="3">
    <source>
        <dbReference type="ARBA" id="ARBA00022989"/>
    </source>
</evidence>
<feature type="transmembrane region" description="Helical" evidence="6">
    <location>
        <begin position="467"/>
        <end position="488"/>
    </location>
</feature>
<comment type="caution">
    <text evidence="7">The sequence shown here is derived from an EMBL/GenBank/DDBJ whole genome shotgun (WGS) entry which is preliminary data.</text>
</comment>
<dbReference type="EMBL" id="MCFJ01000015">
    <property type="protein sequence ID" value="ORY58784.1"/>
    <property type="molecule type" value="Genomic_DNA"/>
</dbReference>
<dbReference type="OrthoDB" id="3561681at2759"/>
<evidence type="ECO:0000256" key="4">
    <source>
        <dbReference type="ARBA" id="ARBA00023136"/>
    </source>
</evidence>
<organism evidence="7 8">
    <name type="scientific">Pseudomassariella vexata</name>
    <dbReference type="NCBI Taxonomy" id="1141098"/>
    <lineage>
        <taxon>Eukaryota</taxon>
        <taxon>Fungi</taxon>
        <taxon>Dikarya</taxon>
        <taxon>Ascomycota</taxon>
        <taxon>Pezizomycotina</taxon>
        <taxon>Sordariomycetes</taxon>
        <taxon>Xylariomycetidae</taxon>
        <taxon>Amphisphaeriales</taxon>
        <taxon>Pseudomassariaceae</taxon>
        <taxon>Pseudomassariella</taxon>
    </lineage>
</organism>
<keyword evidence="8" id="KW-1185">Reference proteome</keyword>
<dbReference type="Gene3D" id="1.20.58.340">
    <property type="entry name" value="Magnesium transport protein CorA, transmembrane region"/>
    <property type="match status" value="1"/>
</dbReference>
<evidence type="ECO:0008006" key="9">
    <source>
        <dbReference type="Google" id="ProtNLM"/>
    </source>
</evidence>
<dbReference type="AlphaFoldDB" id="A0A1Y2DI23"/>
<dbReference type="SUPFAM" id="SSF144083">
    <property type="entry name" value="Magnesium transport protein CorA, transmembrane region"/>
    <property type="match status" value="1"/>
</dbReference>
<evidence type="ECO:0000256" key="1">
    <source>
        <dbReference type="ARBA" id="ARBA00004141"/>
    </source>
</evidence>
<reference evidence="7 8" key="1">
    <citation type="submission" date="2016-07" db="EMBL/GenBank/DDBJ databases">
        <title>Pervasive Adenine N6-methylation of Active Genes in Fungi.</title>
        <authorList>
            <consortium name="DOE Joint Genome Institute"/>
            <person name="Mondo S.J."/>
            <person name="Dannebaum R.O."/>
            <person name="Kuo R.C."/>
            <person name="Labutti K."/>
            <person name="Haridas S."/>
            <person name="Kuo A."/>
            <person name="Salamov A."/>
            <person name="Ahrendt S.R."/>
            <person name="Lipzen A."/>
            <person name="Sullivan W."/>
            <person name="Andreopoulos W.B."/>
            <person name="Clum A."/>
            <person name="Lindquist E."/>
            <person name="Daum C."/>
            <person name="Ramamoorthy G.K."/>
            <person name="Gryganskyi A."/>
            <person name="Culley D."/>
            <person name="Magnuson J.K."/>
            <person name="James T.Y."/>
            <person name="O'Malley M.A."/>
            <person name="Stajich J.E."/>
            <person name="Spatafora J.W."/>
            <person name="Visel A."/>
            <person name="Grigoriev I.V."/>
        </authorList>
    </citation>
    <scope>NUCLEOTIDE SEQUENCE [LARGE SCALE GENOMIC DNA]</scope>
    <source>
        <strain evidence="7 8">CBS 129021</strain>
    </source>
</reference>
<dbReference type="GeneID" id="63781778"/>
<keyword evidence="3 6" id="KW-1133">Transmembrane helix</keyword>
<comment type="subcellular location">
    <subcellularLocation>
        <location evidence="1">Membrane</location>
        <topology evidence="1">Multi-pass membrane protein</topology>
    </subcellularLocation>
</comment>
<accession>A0A1Y2DI23</accession>
<evidence type="ECO:0000256" key="6">
    <source>
        <dbReference type="SAM" id="Phobius"/>
    </source>
</evidence>
<name>A0A1Y2DI23_9PEZI</name>
<proteinExistence type="predicted"/>
<feature type="region of interest" description="Disordered" evidence="5">
    <location>
        <begin position="102"/>
        <end position="123"/>
    </location>
</feature>
<dbReference type="InParanoid" id="A0A1Y2DI23"/>
<dbReference type="STRING" id="1141098.A0A1Y2DI23"/>
<evidence type="ECO:0000313" key="7">
    <source>
        <dbReference type="EMBL" id="ORY58784.1"/>
    </source>
</evidence>
<dbReference type="Proteomes" id="UP000193689">
    <property type="component" value="Unassembled WGS sequence"/>
</dbReference>
<keyword evidence="4 6" id="KW-0472">Membrane</keyword>
<feature type="transmembrane region" description="Helical" evidence="6">
    <location>
        <begin position="430"/>
        <end position="455"/>
    </location>
</feature>
<dbReference type="GO" id="GO:0016020">
    <property type="term" value="C:membrane"/>
    <property type="evidence" value="ECO:0007669"/>
    <property type="project" value="UniProtKB-SubCell"/>
</dbReference>
<protein>
    <recommendedName>
        <fullName evidence="9">Cora-like Mg2+ transporter protein-domain-containing protein</fullName>
    </recommendedName>
</protein>
<evidence type="ECO:0000256" key="5">
    <source>
        <dbReference type="SAM" id="MobiDB-lite"/>
    </source>
</evidence>
<keyword evidence="2 6" id="KW-0812">Transmembrane</keyword>
<sequence length="507" mass="58591">MDWPRENMGISEKDFRNVFKYEPKVSRVVKIMSTDPAPAIDLLETPEEWEDWLDVKLPSPQSGPSGLVLILARRPGHNRVSQDDMGRELPSKLERSATFPDEVGVMPDSEKGPVPSQNGRRSASTMPFSMETFKLISRRFFMHGSIARVVNRSDVPIFSRAELHMGSPEGPAYPAYVYNCRSSNAWERDLALSVTHFPRSRLTYAVMFGCPASVEQNVIDRLLVSMAEASHPLLLPGIFAELERNRHMEIVESTMDSIEESIFRLDNRKPTENQMQDPELETRNCKERSAWLDTTYLRNGLQSWRKQLEKMLEHVEELKDQSYSRPELGVTWKLLNKLNMDETSAEQTKGIENSGIAQFWEKEECYKQCTRVSMKIKDRLKCIIDEYEEKIRECTMRVDGVAMATQWSHGETNVEIALAAGRDSRHMRSIAVVTMVFLPGTFFASVFSMGFFNWLPEDNDSVISRYFWIYVLATVSTTLITLGAWYYFIVWRQKRHRFTSDEEHYIL</sequence>
<dbReference type="InterPro" id="IPR045863">
    <property type="entry name" value="CorA_TM1_TM2"/>
</dbReference>
<gene>
    <name evidence="7" type="ORF">BCR38DRAFT_69850</name>
</gene>
<dbReference type="RefSeq" id="XP_040711596.1">
    <property type="nucleotide sequence ID" value="XM_040865566.1"/>
</dbReference>
<evidence type="ECO:0000256" key="2">
    <source>
        <dbReference type="ARBA" id="ARBA00022692"/>
    </source>
</evidence>
<evidence type="ECO:0000313" key="8">
    <source>
        <dbReference type="Proteomes" id="UP000193689"/>
    </source>
</evidence>